<dbReference type="AlphaFoldDB" id="A0A8C5ZPZ9"/>
<feature type="active site" evidence="3">
    <location>
        <position position="193"/>
    </location>
</feature>
<dbReference type="GO" id="GO:0052689">
    <property type="term" value="F:carboxylic ester hydrolase activity"/>
    <property type="evidence" value="ECO:0007669"/>
    <property type="project" value="InterPro"/>
</dbReference>
<dbReference type="Pfam" id="PF07859">
    <property type="entry name" value="Abhydrolase_3"/>
    <property type="match status" value="2"/>
</dbReference>
<evidence type="ECO:0000256" key="3">
    <source>
        <dbReference type="PIRSR" id="PIRSR037251-1"/>
    </source>
</evidence>
<sequence length="407" mass="45172">MVFLALTLLAAACVFSLGVVLWAVCSHFYTADIPAGTGHPVKLRLLGCLFQLLVTWGAVFEKLRICSLPQFVSFVHDLQPLKKDPEVTVKDLRFGTIPVKLYQPKAPSCTPRPGVVFYHGGGVVLGSLKTHHRVCLRLSKDSGSVVVAVGYRKSPKYKFPVMVRDCIVATIHFLQSLDAYGVDPARVVVCGDSVGGGVATIICQTLASSRGLPRIRAQIMIYAALQGLDFQSPSYQQNKNVPLLTWTFAFYCLCCYLDINPSWQSTMKKGAHLPPEVWEKYKKWLDSENIPERFKKRGYHPVAPAPLDEAAFLETNVLLHPACSPLIAGDDVVSQLPEACIVSCEYDLLRDHSLLYKKRLEDLGVRVTWHHMEDGFHGVLNTLDLGCLHFPCSARILNVITHFIKGL</sequence>
<dbReference type="PANTHER" id="PTHR48081:SF32">
    <property type="entry name" value="ALPHA_BETA HYDROLASE FOLD-3 DOMAIN-CONTAINING PROTEIN"/>
    <property type="match status" value="1"/>
</dbReference>
<dbReference type="Gene3D" id="3.40.50.1820">
    <property type="entry name" value="alpha/beta hydrolase"/>
    <property type="match status" value="1"/>
</dbReference>
<keyword evidence="2" id="KW-0378">Hydrolase</keyword>
<dbReference type="InterPro" id="IPR050300">
    <property type="entry name" value="GDXG_lipolytic_enzyme"/>
</dbReference>
<evidence type="ECO:0000313" key="5">
    <source>
        <dbReference type="Ensembl" id="ENSMMMP00000018468.1"/>
    </source>
</evidence>
<reference evidence="5" key="2">
    <citation type="submission" date="2025-09" db="UniProtKB">
        <authorList>
            <consortium name="Ensembl"/>
        </authorList>
    </citation>
    <scope>IDENTIFICATION</scope>
</reference>
<dbReference type="SUPFAM" id="SSF53474">
    <property type="entry name" value="alpha/beta-Hydrolases"/>
    <property type="match status" value="1"/>
</dbReference>
<dbReference type="InterPro" id="IPR017157">
    <property type="entry name" value="Arylacetamide_deacetylase"/>
</dbReference>
<accession>A0A8C5ZPZ9</accession>
<gene>
    <name evidence="5" type="primary">AADACL3</name>
</gene>
<dbReference type="Ensembl" id="ENSMMMT00000020987.1">
    <property type="protein sequence ID" value="ENSMMMP00000018468.1"/>
    <property type="gene ID" value="ENSMMMG00000016361.1"/>
</dbReference>
<evidence type="ECO:0000256" key="2">
    <source>
        <dbReference type="ARBA" id="ARBA00022801"/>
    </source>
</evidence>
<evidence type="ECO:0000256" key="1">
    <source>
        <dbReference type="ARBA" id="ARBA00010515"/>
    </source>
</evidence>
<feature type="domain" description="Alpha/beta hydrolase fold-3" evidence="4">
    <location>
        <begin position="312"/>
        <end position="380"/>
    </location>
</feature>
<feature type="active site" evidence="3">
    <location>
        <position position="377"/>
    </location>
</feature>
<dbReference type="Proteomes" id="UP000694407">
    <property type="component" value="Unplaced"/>
</dbReference>
<dbReference type="InterPro" id="IPR029058">
    <property type="entry name" value="AB_hydrolase_fold"/>
</dbReference>
<dbReference type="GeneTree" id="ENSGT00940000162160"/>
<evidence type="ECO:0000259" key="4">
    <source>
        <dbReference type="Pfam" id="PF07859"/>
    </source>
</evidence>
<protein>
    <submittedName>
        <fullName evidence="5">Arylacetamide deacetylase like 3</fullName>
    </submittedName>
</protein>
<evidence type="ECO:0000313" key="6">
    <source>
        <dbReference type="Proteomes" id="UP000694407"/>
    </source>
</evidence>
<dbReference type="PANTHER" id="PTHR48081">
    <property type="entry name" value="AB HYDROLASE SUPERFAMILY PROTEIN C4A8.06C"/>
    <property type="match status" value="1"/>
</dbReference>
<dbReference type="GO" id="GO:0016020">
    <property type="term" value="C:membrane"/>
    <property type="evidence" value="ECO:0007669"/>
    <property type="project" value="InterPro"/>
</dbReference>
<dbReference type="RefSeq" id="XP_015356843.2">
    <property type="nucleotide sequence ID" value="XM_015501357.2"/>
</dbReference>
<name>A0A8C5ZPZ9_MARMA</name>
<proteinExistence type="inferred from homology"/>
<dbReference type="PIRSF" id="PIRSF037251">
    <property type="entry name" value="Arylacetamide_deacetylase"/>
    <property type="match status" value="1"/>
</dbReference>
<feature type="domain" description="Alpha/beta hydrolase fold-3" evidence="4">
    <location>
        <begin position="115"/>
        <end position="245"/>
    </location>
</feature>
<dbReference type="GeneID" id="107155479"/>
<keyword evidence="6" id="KW-1185">Reference proteome</keyword>
<dbReference type="OrthoDB" id="408631at2759"/>
<dbReference type="InterPro" id="IPR013094">
    <property type="entry name" value="AB_hydrolase_3"/>
</dbReference>
<organism evidence="5 6">
    <name type="scientific">Marmota marmota marmota</name>
    <name type="common">Alpine marmot</name>
    <dbReference type="NCBI Taxonomy" id="9994"/>
    <lineage>
        <taxon>Eukaryota</taxon>
        <taxon>Metazoa</taxon>
        <taxon>Chordata</taxon>
        <taxon>Craniata</taxon>
        <taxon>Vertebrata</taxon>
        <taxon>Euteleostomi</taxon>
        <taxon>Mammalia</taxon>
        <taxon>Eutheria</taxon>
        <taxon>Euarchontoglires</taxon>
        <taxon>Glires</taxon>
        <taxon>Rodentia</taxon>
        <taxon>Sciuromorpha</taxon>
        <taxon>Sciuridae</taxon>
        <taxon>Xerinae</taxon>
        <taxon>Marmotini</taxon>
        <taxon>Marmota</taxon>
    </lineage>
</organism>
<feature type="active site" evidence="3">
    <location>
        <position position="347"/>
    </location>
</feature>
<comment type="similarity">
    <text evidence="1">Belongs to the 'GDXG' lipolytic enzyme family.</text>
</comment>
<reference evidence="5" key="1">
    <citation type="submission" date="2025-08" db="UniProtKB">
        <authorList>
            <consortium name="Ensembl"/>
        </authorList>
    </citation>
    <scope>IDENTIFICATION</scope>
</reference>